<proteinExistence type="predicted"/>
<dbReference type="PRINTS" id="PR00722">
    <property type="entry name" value="CHYMOTRYPSIN"/>
</dbReference>
<dbReference type="OrthoDB" id="191045at2"/>
<dbReference type="PANTHER" id="PTHR15462">
    <property type="entry name" value="SERINE PROTEASE"/>
    <property type="match status" value="1"/>
</dbReference>
<dbReference type="InterPro" id="IPR050966">
    <property type="entry name" value="Glutamyl_endopeptidase"/>
</dbReference>
<dbReference type="eggNOG" id="COG3591">
    <property type="taxonomic scope" value="Bacteria"/>
</dbReference>
<keyword evidence="4" id="KW-1185">Reference proteome</keyword>
<keyword evidence="2" id="KW-0645">Protease</keyword>
<dbReference type="Proteomes" id="UP000005387">
    <property type="component" value="Unassembled WGS sequence"/>
</dbReference>
<sequence>MSTPVAQSKLERTNEELVEELRRRGKANVLNDATSTLFEASSLGDVPTDEIIRTLQNRWEAIYGKDNRQDLFEITDREIVRQADAVAAFFEESSVIDNGDGTSTLRTVSYGEQNGLCEDERFYKQPIGAFCSGFLMAPQVIATAGHCVADSDITQIRVVFGFRMKSATEAVTRLPNSEIYRVSSVIAQKLTNGAADWALLKLDRPVVNHEPVTIRKQGKVENKAKLHLIGYPAGLPIKVAGDAEVLLNQKPTHFAASLDAFHGNSGSPVFNSSTNEVEGILVRGEVDFVSNGSCNVANVCTTACKGEDCTRTTEFSEHLSRLL</sequence>
<dbReference type="InterPro" id="IPR001314">
    <property type="entry name" value="Peptidase_S1A"/>
</dbReference>
<dbReference type="STRING" id="717606.PaecuDRAFT_2297"/>
<dbReference type="Pfam" id="PF13365">
    <property type="entry name" value="Trypsin_2"/>
    <property type="match status" value="1"/>
</dbReference>
<accession>E0I9G0</accession>
<evidence type="ECO:0000256" key="2">
    <source>
        <dbReference type="ARBA" id="ARBA00022825"/>
    </source>
</evidence>
<dbReference type="EMBL" id="AEDD01000005">
    <property type="protein sequence ID" value="EFM11044.1"/>
    <property type="molecule type" value="Genomic_DNA"/>
</dbReference>
<keyword evidence="2" id="KW-0378">Hydrolase</keyword>
<dbReference type="RefSeq" id="WP_006038293.1">
    <property type="nucleotide sequence ID" value="NZ_AEDD01000005.1"/>
</dbReference>
<keyword evidence="2" id="KW-0720">Serine protease</keyword>
<organism evidence="3 4">
    <name type="scientific">Paenibacillus curdlanolyticus YK9</name>
    <dbReference type="NCBI Taxonomy" id="717606"/>
    <lineage>
        <taxon>Bacteria</taxon>
        <taxon>Bacillati</taxon>
        <taxon>Bacillota</taxon>
        <taxon>Bacilli</taxon>
        <taxon>Bacillales</taxon>
        <taxon>Paenibacillaceae</taxon>
        <taxon>Paenibacillus</taxon>
    </lineage>
</organism>
<dbReference type="GO" id="GO:0008236">
    <property type="term" value="F:serine-type peptidase activity"/>
    <property type="evidence" value="ECO:0007669"/>
    <property type="project" value="UniProtKB-KW"/>
</dbReference>
<gene>
    <name evidence="3" type="ORF">PaecuDRAFT_2297</name>
</gene>
<dbReference type="Gene3D" id="2.40.10.10">
    <property type="entry name" value="Trypsin-like serine proteases"/>
    <property type="match status" value="2"/>
</dbReference>
<dbReference type="InterPro" id="IPR043504">
    <property type="entry name" value="Peptidase_S1_PA_chymotrypsin"/>
</dbReference>
<dbReference type="AlphaFoldDB" id="E0I9G0"/>
<reference evidence="3 4" key="1">
    <citation type="submission" date="2010-07" db="EMBL/GenBank/DDBJ databases">
        <title>The draft genome of Paenibacillus curdlanolyticus YK9.</title>
        <authorList>
            <consortium name="US DOE Joint Genome Institute (JGI-PGF)"/>
            <person name="Lucas S."/>
            <person name="Copeland A."/>
            <person name="Lapidus A."/>
            <person name="Cheng J.-F."/>
            <person name="Bruce D."/>
            <person name="Goodwin L."/>
            <person name="Pitluck S."/>
            <person name="Land M.L."/>
            <person name="Hauser L."/>
            <person name="Chang Y.-J."/>
            <person name="Jeffries C."/>
            <person name="Anderson I.J."/>
            <person name="Johnson E."/>
            <person name="Loganathan U."/>
            <person name="Mulhopadhyay B."/>
            <person name="Kyrpides N."/>
            <person name="Woyke T.J."/>
        </authorList>
    </citation>
    <scope>NUCLEOTIDE SEQUENCE [LARGE SCALE GENOMIC DNA]</scope>
    <source>
        <strain evidence="3 4">YK9</strain>
    </source>
</reference>
<dbReference type="InterPro" id="IPR009003">
    <property type="entry name" value="Peptidase_S1_PA"/>
</dbReference>
<dbReference type="SUPFAM" id="SSF50494">
    <property type="entry name" value="Trypsin-like serine proteases"/>
    <property type="match status" value="1"/>
</dbReference>
<evidence type="ECO:0000256" key="1">
    <source>
        <dbReference type="ARBA" id="ARBA00022729"/>
    </source>
</evidence>
<dbReference type="PANTHER" id="PTHR15462:SF8">
    <property type="entry name" value="SERINE PROTEASE"/>
    <property type="match status" value="1"/>
</dbReference>
<evidence type="ECO:0000313" key="4">
    <source>
        <dbReference type="Proteomes" id="UP000005387"/>
    </source>
</evidence>
<evidence type="ECO:0000313" key="3">
    <source>
        <dbReference type="EMBL" id="EFM11044.1"/>
    </source>
</evidence>
<protein>
    <submittedName>
        <fullName evidence="3">Peptidase S1 and S6 chymotrypsin/Hap</fullName>
    </submittedName>
</protein>
<keyword evidence="1" id="KW-0732">Signal</keyword>
<name>E0I9G0_9BACL</name>